<protein>
    <submittedName>
        <fullName evidence="3">NAD-dependent epimerase/dehydratase family protein</fullName>
    </submittedName>
</protein>
<dbReference type="PANTHER" id="PTHR43000">
    <property type="entry name" value="DTDP-D-GLUCOSE 4,6-DEHYDRATASE-RELATED"/>
    <property type="match status" value="1"/>
</dbReference>
<dbReference type="InterPro" id="IPR001509">
    <property type="entry name" value="Epimerase_deHydtase"/>
</dbReference>
<dbReference type="AlphaFoldDB" id="A0A9X3LC18"/>
<dbReference type="Pfam" id="PF01370">
    <property type="entry name" value="Epimerase"/>
    <property type="match status" value="1"/>
</dbReference>
<evidence type="ECO:0000259" key="2">
    <source>
        <dbReference type="Pfam" id="PF01370"/>
    </source>
</evidence>
<evidence type="ECO:0000256" key="1">
    <source>
        <dbReference type="ARBA" id="ARBA00007637"/>
    </source>
</evidence>
<gene>
    <name evidence="3" type="ORF">M9R61_14635</name>
</gene>
<feature type="domain" description="NAD-dependent epimerase/dehydratase" evidence="2">
    <location>
        <begin position="7"/>
        <end position="224"/>
    </location>
</feature>
<dbReference type="Gene3D" id="3.90.25.10">
    <property type="entry name" value="UDP-galactose 4-epimerase, domain 1"/>
    <property type="match status" value="1"/>
</dbReference>
<name>A0A9X3LC18_9BACI</name>
<accession>A0A9X3LC18</accession>
<organism evidence="3 4">
    <name type="scientific">Psychrobacillus psychrodurans</name>
    <dbReference type="NCBI Taxonomy" id="126157"/>
    <lineage>
        <taxon>Bacteria</taxon>
        <taxon>Bacillati</taxon>
        <taxon>Bacillota</taxon>
        <taxon>Bacilli</taxon>
        <taxon>Bacillales</taxon>
        <taxon>Bacillaceae</taxon>
        <taxon>Psychrobacillus</taxon>
    </lineage>
</organism>
<keyword evidence="4" id="KW-1185">Reference proteome</keyword>
<evidence type="ECO:0000313" key="3">
    <source>
        <dbReference type="EMBL" id="MCZ8534544.1"/>
    </source>
</evidence>
<evidence type="ECO:0000313" key="4">
    <source>
        <dbReference type="Proteomes" id="UP001152172"/>
    </source>
</evidence>
<dbReference type="EMBL" id="JAMKBI010000011">
    <property type="protein sequence ID" value="MCZ8534544.1"/>
    <property type="molecule type" value="Genomic_DNA"/>
</dbReference>
<proteinExistence type="inferred from homology"/>
<comment type="caution">
    <text evidence="3">The sequence shown here is derived from an EMBL/GenBank/DDBJ whole genome shotgun (WGS) entry which is preliminary data.</text>
</comment>
<dbReference type="InterPro" id="IPR036291">
    <property type="entry name" value="NAD(P)-bd_dom_sf"/>
</dbReference>
<reference evidence="3" key="1">
    <citation type="submission" date="2022-05" db="EMBL/GenBank/DDBJ databases">
        <authorList>
            <person name="Colautti A."/>
            <person name="Iacumin L."/>
        </authorList>
    </citation>
    <scope>NUCLEOTIDE SEQUENCE</scope>
    <source>
        <strain evidence="3">DSM 30747</strain>
    </source>
</reference>
<dbReference type="Proteomes" id="UP001152172">
    <property type="component" value="Unassembled WGS sequence"/>
</dbReference>
<dbReference type="RefSeq" id="WP_269922684.1">
    <property type="nucleotide sequence ID" value="NZ_JAMKBI010000011.1"/>
</dbReference>
<comment type="similarity">
    <text evidence="1">Belongs to the NAD(P)-dependent epimerase/dehydratase family.</text>
</comment>
<sequence>MTKQKLIITGATGFTGIHACRYFHQAGYEVIGVSRQPSKIGNNQVHFESCDLTNKEELSDLIQRNKPDRVLHLAGQNHVPSSWSNPIASLETNTISTAYLLEAIRQQTPNCKVLVVGSALQFDVNDITTLDHPYSLSKTLQVLVAQSWELLYEMNIVIAKPSNLIGPGKSNGVCSILARKVAEMELLGAEKVLTVNNLLAQRDFLDVRDAVCGYEILFKKGQSGSMHDMNSGLPKYLKEITSSLQAISSIDFTVESVKDKLEEKISKLPSDLLLENMPALIPFEKSIEDILNYQRGLLR</sequence>
<dbReference type="SUPFAM" id="SSF51735">
    <property type="entry name" value="NAD(P)-binding Rossmann-fold domains"/>
    <property type="match status" value="1"/>
</dbReference>
<dbReference type="Gene3D" id="3.40.50.720">
    <property type="entry name" value="NAD(P)-binding Rossmann-like Domain"/>
    <property type="match status" value="1"/>
</dbReference>